<feature type="region of interest" description="Disordered" evidence="2">
    <location>
        <begin position="1"/>
        <end position="22"/>
    </location>
</feature>
<keyword evidence="1" id="KW-0902">Two-component regulatory system</keyword>
<accession>A0ABU4XW35</accession>
<dbReference type="Gene3D" id="1.20.120.160">
    <property type="entry name" value="HPT domain"/>
    <property type="match status" value="1"/>
</dbReference>
<evidence type="ECO:0000313" key="5">
    <source>
        <dbReference type="Proteomes" id="UP001287059"/>
    </source>
</evidence>
<feature type="domain" description="HPt" evidence="3">
    <location>
        <begin position="44"/>
        <end position="115"/>
    </location>
</feature>
<dbReference type="Proteomes" id="UP001287059">
    <property type="component" value="Unassembled WGS sequence"/>
</dbReference>
<dbReference type="Pfam" id="PF01627">
    <property type="entry name" value="Hpt"/>
    <property type="match status" value="1"/>
</dbReference>
<name>A0ABU4XW35_9HYPH</name>
<protein>
    <submittedName>
        <fullName evidence="4">Hpt domain-containing protein</fullName>
    </submittedName>
</protein>
<dbReference type="EMBL" id="JAVIIW010000004">
    <property type="protein sequence ID" value="MDX8477877.1"/>
    <property type="molecule type" value="Genomic_DNA"/>
</dbReference>
<gene>
    <name evidence="4" type="ORF">RFN28_05195</name>
</gene>
<evidence type="ECO:0000256" key="1">
    <source>
        <dbReference type="ARBA" id="ARBA00023012"/>
    </source>
</evidence>
<reference evidence="4 5" key="1">
    <citation type="submission" date="2023-08" db="EMBL/GenBank/DDBJ databases">
        <title>Implementing the SeqCode for naming new Mesorhizobium species isolated from Vachellia karroo root nodules.</title>
        <authorList>
            <person name="Van Lill M."/>
        </authorList>
    </citation>
    <scope>NUCLEOTIDE SEQUENCE [LARGE SCALE GENOMIC DNA]</scope>
    <source>
        <strain evidence="4 5">VK24D</strain>
    </source>
</reference>
<dbReference type="RefSeq" id="WP_320286301.1">
    <property type="nucleotide sequence ID" value="NZ_JAVIIW010000004.1"/>
</dbReference>
<dbReference type="SUPFAM" id="SSF47226">
    <property type="entry name" value="Histidine-containing phosphotransfer domain, HPT domain"/>
    <property type="match status" value="1"/>
</dbReference>
<evidence type="ECO:0000313" key="4">
    <source>
        <dbReference type="EMBL" id="MDX8477877.1"/>
    </source>
</evidence>
<evidence type="ECO:0000259" key="3">
    <source>
        <dbReference type="Pfam" id="PF01627"/>
    </source>
</evidence>
<comment type="caution">
    <text evidence="4">The sequence shown here is derived from an EMBL/GenBank/DDBJ whole genome shotgun (WGS) entry which is preliminary data.</text>
</comment>
<sequence length="122" mass="13043">MRGESGIAFSMPGGDVSGTAGSRPVDMAHLARQTMDDRALEQEVLALFVQQALSVRDKILDADARERVLLAHGLKGSARGIGAFAVAECAAAIERQPEDARILEKLGVLIEEVRDFIAAISR</sequence>
<proteinExistence type="predicted"/>
<evidence type="ECO:0000256" key="2">
    <source>
        <dbReference type="SAM" id="MobiDB-lite"/>
    </source>
</evidence>
<organism evidence="4 5">
    <name type="scientific">Mesorhizobium album</name>
    <dbReference type="NCBI Taxonomy" id="3072314"/>
    <lineage>
        <taxon>Bacteria</taxon>
        <taxon>Pseudomonadati</taxon>
        <taxon>Pseudomonadota</taxon>
        <taxon>Alphaproteobacteria</taxon>
        <taxon>Hyphomicrobiales</taxon>
        <taxon>Phyllobacteriaceae</taxon>
        <taxon>Mesorhizobium</taxon>
    </lineage>
</organism>
<dbReference type="InterPro" id="IPR008207">
    <property type="entry name" value="Sig_transdc_His_kin_Hpt_dom"/>
</dbReference>
<keyword evidence="5" id="KW-1185">Reference proteome</keyword>
<dbReference type="InterPro" id="IPR036641">
    <property type="entry name" value="HPT_dom_sf"/>
</dbReference>